<evidence type="ECO:0000256" key="7">
    <source>
        <dbReference type="ARBA" id="ARBA00023212"/>
    </source>
</evidence>
<dbReference type="GO" id="GO:0005938">
    <property type="term" value="C:cell cortex"/>
    <property type="evidence" value="ECO:0007669"/>
    <property type="project" value="UniProtKB-SubCell"/>
</dbReference>
<dbReference type="PANTHER" id="PTHR13759">
    <property type="entry name" value="TWINFILIN"/>
    <property type="match status" value="1"/>
</dbReference>
<keyword evidence="6" id="KW-0009">Actin-binding</keyword>
<dbReference type="Gene3D" id="3.40.20.10">
    <property type="entry name" value="Severin"/>
    <property type="match status" value="3"/>
</dbReference>
<evidence type="ECO:0000256" key="8">
    <source>
        <dbReference type="ARBA" id="ARBA00038532"/>
    </source>
</evidence>
<dbReference type="GO" id="GO:0005884">
    <property type="term" value="C:actin filament"/>
    <property type="evidence" value="ECO:0007669"/>
    <property type="project" value="TreeGrafter"/>
</dbReference>
<dbReference type="FunFam" id="3.40.20.10:FF:000007">
    <property type="entry name" value="Twinfilin-1 isoform 1"/>
    <property type="match status" value="1"/>
</dbReference>
<dbReference type="EMBL" id="KB203946">
    <property type="protein sequence ID" value="ESO82337.1"/>
    <property type="molecule type" value="Genomic_DNA"/>
</dbReference>
<dbReference type="GO" id="GO:0010976">
    <property type="term" value="P:positive regulation of neuron projection development"/>
    <property type="evidence" value="ECO:0007669"/>
    <property type="project" value="TreeGrafter"/>
</dbReference>
<feature type="domain" description="ADF-H" evidence="12">
    <location>
        <begin position="5"/>
        <end position="139"/>
    </location>
</feature>
<evidence type="ECO:0000256" key="1">
    <source>
        <dbReference type="ARBA" id="ARBA00004245"/>
    </source>
</evidence>
<evidence type="ECO:0000256" key="9">
    <source>
        <dbReference type="ARBA" id="ARBA00056419"/>
    </source>
</evidence>
<dbReference type="HOGENOM" id="CLU_031995_0_1_1"/>
<dbReference type="OrthoDB" id="10006997at2759"/>
<evidence type="ECO:0000256" key="4">
    <source>
        <dbReference type="ARBA" id="ARBA00022490"/>
    </source>
</evidence>
<protein>
    <recommendedName>
        <fullName evidence="10">Twinfilin</fullName>
    </recommendedName>
</protein>
<dbReference type="RefSeq" id="XP_009066998.1">
    <property type="nucleotide sequence ID" value="XM_009068750.1"/>
</dbReference>
<evidence type="ECO:0000256" key="3">
    <source>
        <dbReference type="ARBA" id="ARBA00009557"/>
    </source>
</evidence>
<feature type="region of interest" description="Disordered" evidence="11">
    <location>
        <begin position="370"/>
        <end position="392"/>
    </location>
</feature>
<dbReference type="AlphaFoldDB" id="V3ZE69"/>
<comment type="function">
    <text evidence="9">Actin-binding protein involved in motile and morphological processes. Inhibits actin polymerization, likely by sequestering G-actin.</text>
</comment>
<dbReference type="STRING" id="225164.V3ZE69"/>
<dbReference type="Proteomes" id="UP000030746">
    <property type="component" value="Unassembled WGS sequence"/>
</dbReference>
<dbReference type="InterPro" id="IPR029006">
    <property type="entry name" value="ADF-H/Gelsolin-like_dom_sf"/>
</dbReference>
<dbReference type="GO" id="GO:0030042">
    <property type="term" value="P:actin filament depolymerization"/>
    <property type="evidence" value="ECO:0007669"/>
    <property type="project" value="TreeGrafter"/>
</dbReference>
<evidence type="ECO:0000256" key="2">
    <source>
        <dbReference type="ARBA" id="ARBA00004544"/>
    </source>
</evidence>
<keyword evidence="5" id="KW-0677">Repeat</keyword>
<gene>
    <name evidence="13" type="ORF">LOTGIDRAFT_237061</name>
</gene>
<dbReference type="CDD" id="cd11285">
    <property type="entry name" value="ADF_Twf-N_like"/>
    <property type="match status" value="1"/>
</dbReference>
<proteinExistence type="inferred from homology"/>
<dbReference type="InterPro" id="IPR028458">
    <property type="entry name" value="Twinfilin"/>
</dbReference>
<dbReference type="SMART" id="SM00102">
    <property type="entry name" value="ADF"/>
    <property type="match status" value="2"/>
</dbReference>
<evidence type="ECO:0000313" key="14">
    <source>
        <dbReference type="Proteomes" id="UP000030746"/>
    </source>
</evidence>
<organism evidence="13 14">
    <name type="scientific">Lottia gigantea</name>
    <name type="common">Giant owl limpet</name>
    <dbReference type="NCBI Taxonomy" id="225164"/>
    <lineage>
        <taxon>Eukaryota</taxon>
        <taxon>Metazoa</taxon>
        <taxon>Spiralia</taxon>
        <taxon>Lophotrochozoa</taxon>
        <taxon>Mollusca</taxon>
        <taxon>Gastropoda</taxon>
        <taxon>Patellogastropoda</taxon>
        <taxon>Lottioidea</taxon>
        <taxon>Lottiidae</taxon>
        <taxon>Lottia</taxon>
    </lineage>
</organism>
<dbReference type="GO" id="GO:0051015">
    <property type="term" value="F:actin filament binding"/>
    <property type="evidence" value="ECO:0007669"/>
    <property type="project" value="TreeGrafter"/>
</dbReference>
<dbReference type="PANTHER" id="PTHR13759:SF1">
    <property type="entry name" value="TWINFILIN"/>
    <property type="match status" value="1"/>
</dbReference>
<dbReference type="GO" id="GO:0003785">
    <property type="term" value="F:actin monomer binding"/>
    <property type="evidence" value="ECO:0007669"/>
    <property type="project" value="TreeGrafter"/>
</dbReference>
<evidence type="ECO:0000256" key="10">
    <source>
        <dbReference type="ARBA" id="ARBA00069496"/>
    </source>
</evidence>
<dbReference type="CTD" id="20250332"/>
<dbReference type="Pfam" id="PF00241">
    <property type="entry name" value="Cofilin_ADF"/>
    <property type="match status" value="3"/>
</dbReference>
<dbReference type="OMA" id="YLFKHTH"/>
<dbReference type="CDD" id="cd11284">
    <property type="entry name" value="ADF_Twf-C_like"/>
    <property type="match status" value="1"/>
</dbReference>
<dbReference type="SUPFAM" id="SSF55753">
    <property type="entry name" value="Actin depolymerizing proteins"/>
    <property type="match status" value="3"/>
</dbReference>
<comment type="subunit">
    <text evidence="8">Interacts with G-actin; ADP-actin form.</text>
</comment>
<dbReference type="PROSITE" id="PS51263">
    <property type="entry name" value="ADF_H"/>
    <property type="match status" value="2"/>
</dbReference>
<accession>V3ZE69</accession>
<comment type="similarity">
    <text evidence="3">Belongs to the actin-binding proteins ADF family. Twinfilin subfamily.</text>
</comment>
<feature type="domain" description="ADF-H" evidence="12">
    <location>
        <begin position="177"/>
        <end position="309"/>
    </location>
</feature>
<evidence type="ECO:0000313" key="13">
    <source>
        <dbReference type="EMBL" id="ESO82337.1"/>
    </source>
</evidence>
<dbReference type="GeneID" id="20250332"/>
<sequence>MSHQTGITASPDLLSVFAKAKSGKHRVLKISIENEQMVSSGTKSAVGSWEDDYDKLILPLLAEKEPCYILYRLDEKTSTGYLWIALFWSPDFSPVREKMLYAATRATLKKEFGQGDLKHEVFGTTLEDVNYKGYLKHIKSLDAPAPLTFAEEELQAIRENEVNAVVNIDTKHQTMQGVAFPLSQSAAQKLEEFKHGDFNYIQLSLDINKELINLEDTDDIKVKSLPSKVPSDHPRYHLFTFKHTHEGDYMETPVFIYSMPGYKCSIKERMLYSSCKSPLVDYIQHHMGIELAKKCLYTLCQVFIYSMPGYKCSIKERMLYSSCKSPLVDYIQHHMGIELAKKIESDDSSELTEEFIYEEIHPTKNAVRQAFAKPKGPANRGPRRMLRSDKNN</sequence>
<evidence type="ECO:0000256" key="6">
    <source>
        <dbReference type="ARBA" id="ARBA00023203"/>
    </source>
</evidence>
<reference evidence="13 14" key="1">
    <citation type="journal article" date="2013" name="Nature">
        <title>Insights into bilaterian evolution from three spiralian genomes.</title>
        <authorList>
            <person name="Simakov O."/>
            <person name="Marletaz F."/>
            <person name="Cho S.J."/>
            <person name="Edsinger-Gonzales E."/>
            <person name="Havlak P."/>
            <person name="Hellsten U."/>
            <person name="Kuo D.H."/>
            <person name="Larsson T."/>
            <person name="Lv J."/>
            <person name="Arendt D."/>
            <person name="Savage R."/>
            <person name="Osoegawa K."/>
            <person name="de Jong P."/>
            <person name="Grimwood J."/>
            <person name="Chapman J.A."/>
            <person name="Shapiro H."/>
            <person name="Aerts A."/>
            <person name="Otillar R.P."/>
            <person name="Terry A.Y."/>
            <person name="Boore J.L."/>
            <person name="Grigoriev I.V."/>
            <person name="Lindberg D.R."/>
            <person name="Seaver E.C."/>
            <person name="Weisblat D.A."/>
            <person name="Putnam N.H."/>
            <person name="Rokhsar D.S."/>
        </authorList>
    </citation>
    <scope>NUCLEOTIDE SEQUENCE [LARGE SCALE GENOMIC DNA]</scope>
</reference>
<dbReference type="GO" id="GO:0030016">
    <property type="term" value="C:myofibril"/>
    <property type="evidence" value="ECO:0007669"/>
    <property type="project" value="TreeGrafter"/>
</dbReference>
<dbReference type="GO" id="GO:0010591">
    <property type="term" value="P:regulation of lamellipodium assembly"/>
    <property type="evidence" value="ECO:0007669"/>
    <property type="project" value="TreeGrafter"/>
</dbReference>
<keyword evidence="14" id="KW-1185">Reference proteome</keyword>
<keyword evidence="7" id="KW-0206">Cytoskeleton</keyword>
<evidence type="ECO:0000256" key="5">
    <source>
        <dbReference type="ARBA" id="ARBA00022737"/>
    </source>
</evidence>
<evidence type="ECO:0000259" key="12">
    <source>
        <dbReference type="PROSITE" id="PS51263"/>
    </source>
</evidence>
<dbReference type="KEGG" id="lgi:LOTGIDRAFT_237061"/>
<keyword evidence="4" id="KW-0963">Cytoplasm</keyword>
<dbReference type="FunFam" id="3.40.20.10:FF:000042">
    <property type="entry name" value="Actin depolymerizing protein"/>
    <property type="match status" value="1"/>
</dbReference>
<evidence type="ECO:0000256" key="11">
    <source>
        <dbReference type="SAM" id="MobiDB-lite"/>
    </source>
</evidence>
<name>V3ZE69_LOTGI</name>
<comment type="subcellular location">
    <subcellularLocation>
        <location evidence="2">Cytoplasm</location>
        <location evidence="2">Cell cortex</location>
    </subcellularLocation>
    <subcellularLocation>
        <location evidence="1">Cytoplasm</location>
        <location evidence="1">Cytoskeleton</location>
    </subcellularLocation>
</comment>
<dbReference type="InterPro" id="IPR002108">
    <property type="entry name" value="ADF-H"/>
</dbReference>
<dbReference type="GO" id="GO:0051016">
    <property type="term" value="P:barbed-end actin filament capping"/>
    <property type="evidence" value="ECO:0007669"/>
    <property type="project" value="TreeGrafter"/>
</dbReference>